<evidence type="ECO:0000256" key="1">
    <source>
        <dbReference type="SAM" id="MobiDB-lite"/>
    </source>
</evidence>
<organism evidence="2 3">
    <name type="scientific">Gibberella moniliformis (strain M3125 / FGSC 7600)</name>
    <name type="common">Maize ear and stalk rot fungus</name>
    <name type="synonym">Fusarium verticillioides</name>
    <dbReference type="NCBI Taxonomy" id="334819"/>
    <lineage>
        <taxon>Eukaryota</taxon>
        <taxon>Fungi</taxon>
        <taxon>Dikarya</taxon>
        <taxon>Ascomycota</taxon>
        <taxon>Pezizomycotina</taxon>
        <taxon>Sordariomycetes</taxon>
        <taxon>Hypocreomycetidae</taxon>
        <taxon>Hypocreales</taxon>
        <taxon>Nectriaceae</taxon>
        <taxon>Fusarium</taxon>
        <taxon>Fusarium fujikuroi species complex</taxon>
    </lineage>
</organism>
<dbReference type="KEGG" id="fvr:FVEG_16155"/>
<feature type="region of interest" description="Disordered" evidence="1">
    <location>
        <begin position="220"/>
        <end position="254"/>
    </location>
</feature>
<name>W7MIW5_GIBM7</name>
<keyword evidence="3" id="KW-1185">Reference proteome</keyword>
<sequence>MDKRKRDSNDSPSSLTPQDHRAKRLNTQGSSYGFASISQQYEPRLILRKGPYVSYQPLITHEQWKGIIGNDIPPDRQTAAYQTSDWKPYIDNMAKNIREGHFSIYDGHLQLFIVCSQVYGCSPVSIFSPRNGLASDVPFSYQNESPWWSTSARMLAKILTHSVFRGNLDHFITVIQYAIILRTDDRRRWVISKRSSGDGMLEALRSTKQQKIAEYVQSSISIPSPSSEEEHHQSRDTQGWSRELFSDLRRTVSH</sequence>
<accession>W7MIW5</accession>
<reference evidence="2 3" key="1">
    <citation type="journal article" date="2010" name="Nature">
        <title>Comparative genomics reveals mobile pathogenicity chromosomes in Fusarium.</title>
        <authorList>
            <person name="Ma L.J."/>
            <person name="van der Does H.C."/>
            <person name="Borkovich K.A."/>
            <person name="Coleman J.J."/>
            <person name="Daboussi M.J."/>
            <person name="Di Pietro A."/>
            <person name="Dufresne M."/>
            <person name="Freitag M."/>
            <person name="Grabherr M."/>
            <person name="Henrissat B."/>
            <person name="Houterman P.M."/>
            <person name="Kang S."/>
            <person name="Shim W.B."/>
            <person name="Woloshuk C."/>
            <person name="Xie X."/>
            <person name="Xu J.R."/>
            <person name="Antoniw J."/>
            <person name="Baker S.E."/>
            <person name="Bluhm B.H."/>
            <person name="Breakspear A."/>
            <person name="Brown D.W."/>
            <person name="Butchko R.A."/>
            <person name="Chapman S."/>
            <person name="Coulson R."/>
            <person name="Coutinho P.M."/>
            <person name="Danchin E.G."/>
            <person name="Diener A."/>
            <person name="Gale L.R."/>
            <person name="Gardiner D.M."/>
            <person name="Goff S."/>
            <person name="Hammond-Kosack K.E."/>
            <person name="Hilburn K."/>
            <person name="Hua-Van A."/>
            <person name="Jonkers W."/>
            <person name="Kazan K."/>
            <person name="Kodira C.D."/>
            <person name="Koehrsen M."/>
            <person name="Kumar L."/>
            <person name="Lee Y.H."/>
            <person name="Li L."/>
            <person name="Manners J.M."/>
            <person name="Miranda-Saavedra D."/>
            <person name="Mukherjee M."/>
            <person name="Park G."/>
            <person name="Park J."/>
            <person name="Park S.Y."/>
            <person name="Proctor R.H."/>
            <person name="Regev A."/>
            <person name="Ruiz-Roldan M.C."/>
            <person name="Sain D."/>
            <person name="Sakthikumar S."/>
            <person name="Sykes S."/>
            <person name="Schwartz D.C."/>
            <person name="Turgeon B.G."/>
            <person name="Wapinski I."/>
            <person name="Yoder O."/>
            <person name="Young S."/>
            <person name="Zeng Q."/>
            <person name="Zhou S."/>
            <person name="Galagan J."/>
            <person name="Cuomo C.A."/>
            <person name="Kistler H.C."/>
            <person name="Rep M."/>
        </authorList>
    </citation>
    <scope>NUCLEOTIDE SEQUENCE [LARGE SCALE GENOMIC DNA]</scope>
    <source>
        <strain evidence="3">M3125 / FGSC 7600</strain>
    </source>
</reference>
<evidence type="ECO:0000313" key="3">
    <source>
        <dbReference type="Proteomes" id="UP000009096"/>
    </source>
</evidence>
<dbReference type="GeneID" id="30073031"/>
<dbReference type="EMBL" id="CM000585">
    <property type="protein sequence ID" value="EWG47560.1"/>
    <property type="molecule type" value="Genomic_DNA"/>
</dbReference>
<evidence type="ECO:0000313" key="2">
    <source>
        <dbReference type="EMBL" id="EWG47560.1"/>
    </source>
</evidence>
<dbReference type="EMBL" id="DS022250">
    <property type="protein sequence ID" value="EWG47560.1"/>
    <property type="molecule type" value="Genomic_DNA"/>
</dbReference>
<feature type="region of interest" description="Disordered" evidence="1">
    <location>
        <begin position="1"/>
        <end position="23"/>
    </location>
</feature>
<protein>
    <submittedName>
        <fullName evidence="2">Uncharacterized protein</fullName>
    </submittedName>
</protein>
<dbReference type="Proteomes" id="UP000009096">
    <property type="component" value="Chromosome 8"/>
</dbReference>
<dbReference type="OrthoDB" id="4754366at2759"/>
<feature type="compositionally biased region" description="Basic and acidic residues" evidence="1">
    <location>
        <begin position="244"/>
        <end position="254"/>
    </location>
</feature>
<dbReference type="AlphaFoldDB" id="W7MIW5"/>
<dbReference type="VEuPathDB" id="FungiDB:FVEG_16155"/>
<gene>
    <name evidence="2" type="ORF">FVEG_16155</name>
</gene>
<proteinExistence type="predicted"/>
<dbReference type="RefSeq" id="XP_018753751.1">
    <property type="nucleotide sequence ID" value="XM_018905393.1"/>
</dbReference>